<sequence length="590" mass="62168">MTLQLLAVLPFPQLLLGDDAEKLLVTGVRDAEGWHADSVVACVPACLLHPRLKYAGPIADATALLTVYSTNKQRCFTLSAPKHSVTKWSPALRSSTKAAKTAGTLATKQAGSATLAGLAGTVWSDAWLTTHGLPLWQHQYCRYSAAAGVQRVVNQTSSVKAVLSAQCSIYPDVVLLAVQQRKTATQRSGSAASPPLRWIRAGLQLPSDVSLLPTPGSDSTVPTVVSKGQRMSLVTEPCLLPGSSSCRPVATASTEIAETKLLLELHPHDGRSALAMVTASGQHIVILSPSLDILGHSTLPLQPAGGHHIQWLQSPFTSVSTSLISRQQVLTQCYTQVPSLGVLFCLYGDVLVMVVSSAHQCQQSPPSCSHPCVFFLADGAADIAVISGLAWLPAGGLALIDSAGILTVLDAQSYRPCMLHVSLKGEATGNPCTPGCGIPFRLLAGLESQGHRDVQALLDCAKPVYSLCCCLEAAQDKPVSPSKGIDSISLVPRPNLHHEPAPAQQEHLSTSSAPHEPQSGCPSSCCPAPTWLLALSNGAVVVMLRLIARGPAQQPQLGRQHQLRTLTVHTAMTPKTWDAQPPSPSPCSTP</sequence>
<feature type="non-terminal residue" evidence="3">
    <location>
        <position position="1"/>
    </location>
</feature>
<dbReference type="AlphaFoldDB" id="A0A699YB38"/>
<feature type="chain" id="PRO_5025532380" evidence="2">
    <location>
        <begin position="18"/>
        <end position="590"/>
    </location>
</feature>
<feature type="signal peptide" evidence="2">
    <location>
        <begin position="1"/>
        <end position="17"/>
    </location>
</feature>
<organism evidence="3 4">
    <name type="scientific">Haematococcus lacustris</name>
    <name type="common">Green alga</name>
    <name type="synonym">Haematococcus pluvialis</name>
    <dbReference type="NCBI Taxonomy" id="44745"/>
    <lineage>
        <taxon>Eukaryota</taxon>
        <taxon>Viridiplantae</taxon>
        <taxon>Chlorophyta</taxon>
        <taxon>core chlorophytes</taxon>
        <taxon>Chlorophyceae</taxon>
        <taxon>CS clade</taxon>
        <taxon>Chlamydomonadales</taxon>
        <taxon>Haematococcaceae</taxon>
        <taxon>Haematococcus</taxon>
    </lineage>
</organism>
<name>A0A699YB38_HAELA</name>
<feature type="non-terminal residue" evidence="3">
    <location>
        <position position="590"/>
    </location>
</feature>
<evidence type="ECO:0000256" key="1">
    <source>
        <dbReference type="SAM" id="MobiDB-lite"/>
    </source>
</evidence>
<protein>
    <submittedName>
        <fullName evidence="3">Uncharacterized protein</fullName>
    </submittedName>
</protein>
<dbReference type="EMBL" id="BLLF01000091">
    <property type="protein sequence ID" value="GFH07387.1"/>
    <property type="molecule type" value="Genomic_DNA"/>
</dbReference>
<dbReference type="Proteomes" id="UP000485058">
    <property type="component" value="Unassembled WGS sequence"/>
</dbReference>
<feature type="region of interest" description="Disordered" evidence="1">
    <location>
        <begin position="477"/>
        <end position="516"/>
    </location>
</feature>
<accession>A0A699YB38</accession>
<keyword evidence="2" id="KW-0732">Signal</keyword>
<evidence type="ECO:0000313" key="4">
    <source>
        <dbReference type="Proteomes" id="UP000485058"/>
    </source>
</evidence>
<comment type="caution">
    <text evidence="3">The sequence shown here is derived from an EMBL/GenBank/DDBJ whole genome shotgun (WGS) entry which is preliminary data.</text>
</comment>
<evidence type="ECO:0000256" key="2">
    <source>
        <dbReference type="SAM" id="SignalP"/>
    </source>
</evidence>
<reference evidence="3 4" key="1">
    <citation type="submission" date="2020-02" db="EMBL/GenBank/DDBJ databases">
        <title>Draft genome sequence of Haematococcus lacustris strain NIES-144.</title>
        <authorList>
            <person name="Morimoto D."/>
            <person name="Nakagawa S."/>
            <person name="Yoshida T."/>
            <person name="Sawayama S."/>
        </authorList>
    </citation>
    <scope>NUCLEOTIDE SEQUENCE [LARGE SCALE GENOMIC DNA]</scope>
    <source>
        <strain evidence="3 4">NIES-144</strain>
    </source>
</reference>
<evidence type="ECO:0000313" key="3">
    <source>
        <dbReference type="EMBL" id="GFH07387.1"/>
    </source>
</evidence>
<proteinExistence type="predicted"/>
<gene>
    <name evidence="3" type="ORF">HaLaN_02177</name>
</gene>
<keyword evidence="4" id="KW-1185">Reference proteome</keyword>